<proteinExistence type="predicted"/>
<name>A0A7X4W1E2_9GAMM</name>
<dbReference type="CDD" id="cd07197">
    <property type="entry name" value="nitrilase"/>
    <property type="match status" value="1"/>
</dbReference>
<dbReference type="AlphaFoldDB" id="A0A7X4W1E2"/>
<sequence length="275" mass="31804">MRVLVAQIHIPAIDSRDSQRAHVETVIQRLSAQVTAQPVDLIVLPELSTMEYSKENFQQVARFREPLEGEFYTLFGQFCREHKVAICYGTARQDGEDTYISQVTIGRQGQYLTHYDKLHTAEYGDSHELRYFRRGDHLSVFEIDGIKVGVIICYDMRFPELTRRLCREFGVDVILHPVAFSKDLSYYSWHQFVTTRALENQVYFLSVNRSGEHFGQSFLCPPWIDDTLPATVLGESEEFHLMEVDPRVISDARARLPFRKDVLEDYSALPVCGTR</sequence>
<reference evidence="3 4" key="1">
    <citation type="submission" date="2019-12" db="EMBL/GenBank/DDBJ databases">
        <title>Draft genome sequencing of Halomonas icarensis D1-1.</title>
        <authorList>
            <person name="Pandiyan K."/>
            <person name="Kushwaha P."/>
            <person name="Gowdham M."/>
            <person name="Chakdar H."/>
            <person name="Singh A."/>
            <person name="Kumar M."/>
            <person name="Saxena A.K."/>
        </authorList>
    </citation>
    <scope>NUCLEOTIDE SEQUENCE [LARGE SCALE GENOMIC DNA]</scope>
    <source>
        <strain evidence="3 4">D1-1</strain>
    </source>
</reference>
<keyword evidence="4" id="KW-1185">Reference proteome</keyword>
<dbReference type="Gene3D" id="3.60.110.10">
    <property type="entry name" value="Carbon-nitrogen hydrolase"/>
    <property type="match status" value="1"/>
</dbReference>
<dbReference type="InterPro" id="IPR036526">
    <property type="entry name" value="C-N_Hydrolase_sf"/>
</dbReference>
<dbReference type="PANTHER" id="PTHR43674:SF15">
    <property type="entry name" value="FORMAMIDASE"/>
    <property type="match status" value="1"/>
</dbReference>
<keyword evidence="1 3" id="KW-0378">Hydrolase</keyword>
<dbReference type="EMBL" id="WUTS01000001">
    <property type="protein sequence ID" value="NAW14121.1"/>
    <property type="molecule type" value="Genomic_DNA"/>
</dbReference>
<evidence type="ECO:0000259" key="2">
    <source>
        <dbReference type="PROSITE" id="PS50263"/>
    </source>
</evidence>
<evidence type="ECO:0000256" key="1">
    <source>
        <dbReference type="ARBA" id="ARBA00022801"/>
    </source>
</evidence>
<dbReference type="GO" id="GO:0050126">
    <property type="term" value="F:N-carbamoylputrescine amidase activity"/>
    <property type="evidence" value="ECO:0007669"/>
    <property type="project" value="TreeGrafter"/>
</dbReference>
<organism evidence="3 4">
    <name type="scientific">Halomonas icarae</name>
    <dbReference type="NCBI Taxonomy" id="2691040"/>
    <lineage>
        <taxon>Bacteria</taxon>
        <taxon>Pseudomonadati</taxon>
        <taxon>Pseudomonadota</taxon>
        <taxon>Gammaproteobacteria</taxon>
        <taxon>Oceanospirillales</taxon>
        <taxon>Halomonadaceae</taxon>
        <taxon>Halomonas</taxon>
    </lineage>
</organism>
<protein>
    <submittedName>
        <fullName evidence="3">Carbon-nitrogen hydrolase family protein</fullName>
    </submittedName>
</protein>
<gene>
    <name evidence="3" type="ORF">GRB80_14900</name>
</gene>
<evidence type="ECO:0000313" key="4">
    <source>
        <dbReference type="Proteomes" id="UP000448235"/>
    </source>
</evidence>
<dbReference type="InterPro" id="IPR003010">
    <property type="entry name" value="C-N_Hydrolase"/>
</dbReference>
<dbReference type="Proteomes" id="UP000448235">
    <property type="component" value="Unassembled WGS sequence"/>
</dbReference>
<dbReference type="SUPFAM" id="SSF56317">
    <property type="entry name" value="Carbon-nitrogen hydrolase"/>
    <property type="match status" value="1"/>
</dbReference>
<evidence type="ECO:0000313" key="3">
    <source>
        <dbReference type="EMBL" id="NAW14121.1"/>
    </source>
</evidence>
<comment type="caution">
    <text evidence="3">The sequence shown here is derived from an EMBL/GenBank/DDBJ whole genome shotgun (WGS) entry which is preliminary data.</text>
</comment>
<dbReference type="GO" id="GO:0033388">
    <property type="term" value="P:putrescine biosynthetic process from arginine"/>
    <property type="evidence" value="ECO:0007669"/>
    <property type="project" value="TreeGrafter"/>
</dbReference>
<dbReference type="InterPro" id="IPR050345">
    <property type="entry name" value="Aliph_Amidase/BUP"/>
</dbReference>
<dbReference type="Pfam" id="PF00795">
    <property type="entry name" value="CN_hydrolase"/>
    <property type="match status" value="1"/>
</dbReference>
<dbReference type="PROSITE" id="PS50263">
    <property type="entry name" value="CN_HYDROLASE"/>
    <property type="match status" value="1"/>
</dbReference>
<accession>A0A7X4W1E2</accession>
<dbReference type="RefSeq" id="WP_161424063.1">
    <property type="nucleotide sequence ID" value="NZ_JARWMY010000009.1"/>
</dbReference>
<dbReference type="PANTHER" id="PTHR43674">
    <property type="entry name" value="NITRILASE C965.09-RELATED"/>
    <property type="match status" value="1"/>
</dbReference>
<feature type="domain" description="CN hydrolase" evidence="2">
    <location>
        <begin position="1"/>
        <end position="246"/>
    </location>
</feature>